<reference evidence="3 4" key="1">
    <citation type="submission" date="2019-04" db="EMBL/GenBank/DDBJ databases">
        <title>Complete genome sequencing of Piscirickettsia salmonis strain Psal-009.</title>
        <authorList>
            <person name="Schober I."/>
            <person name="Bunk B."/>
            <person name="Sproer C."/>
            <person name="Carril G.P."/>
            <person name="Riedel T."/>
            <person name="Flores-Herrera P.A."/>
            <person name="Nourdin-Galindo G."/>
            <person name="Marshall S.H."/>
            <person name="Overmann J."/>
        </authorList>
    </citation>
    <scope>NUCLEOTIDE SEQUENCE [LARGE SCALE GENOMIC DNA]</scope>
    <source>
        <strain evidence="3 4">Psal-009</strain>
    </source>
</reference>
<feature type="transmembrane region" description="Helical" evidence="2">
    <location>
        <begin position="53"/>
        <end position="75"/>
    </location>
</feature>
<feature type="transmembrane region" description="Helical" evidence="2">
    <location>
        <begin position="130"/>
        <end position="149"/>
    </location>
</feature>
<feature type="transmembrane region" description="Helical" evidence="2">
    <location>
        <begin position="87"/>
        <end position="110"/>
    </location>
</feature>
<keyword evidence="2" id="KW-0812">Transmembrane</keyword>
<dbReference type="PANTHER" id="PTHR34300:SF2">
    <property type="entry name" value="QUEUOSINE PRECURSOR TRANSPORTER-RELATED"/>
    <property type="match status" value="1"/>
</dbReference>
<proteinExistence type="predicted"/>
<organism evidence="3 4">
    <name type="scientific">Piscirickettsia salmonis</name>
    <dbReference type="NCBI Taxonomy" id="1238"/>
    <lineage>
        <taxon>Bacteria</taxon>
        <taxon>Pseudomonadati</taxon>
        <taxon>Pseudomonadota</taxon>
        <taxon>Gammaproteobacteria</taxon>
        <taxon>Thiotrichales</taxon>
        <taxon>Piscirickettsiaceae</taxon>
        <taxon>Piscirickettsia</taxon>
    </lineage>
</organism>
<keyword evidence="4" id="KW-1185">Reference proteome</keyword>
<dbReference type="NCBIfam" id="TIGR00697">
    <property type="entry name" value="queuosine precursor transporter"/>
    <property type="match status" value="1"/>
</dbReference>
<feature type="transmembrane region" description="Helical" evidence="2">
    <location>
        <begin position="28"/>
        <end position="47"/>
    </location>
</feature>
<dbReference type="AlphaFoldDB" id="A0A9Q6PRR7"/>
<dbReference type="PANTHER" id="PTHR34300">
    <property type="entry name" value="QUEUOSINE PRECURSOR TRANSPORTER-RELATED"/>
    <property type="match status" value="1"/>
</dbReference>
<feature type="transmembrane region" description="Helical" evidence="2">
    <location>
        <begin position="161"/>
        <end position="187"/>
    </location>
</feature>
<dbReference type="Pfam" id="PF02592">
    <property type="entry name" value="Vut_1"/>
    <property type="match status" value="1"/>
</dbReference>
<evidence type="ECO:0000313" key="3">
    <source>
        <dbReference type="EMBL" id="QGO04929.1"/>
    </source>
</evidence>
<gene>
    <name evidence="3" type="ORF">Psal009_00808</name>
</gene>
<protein>
    <recommendedName>
        <fullName evidence="1">Queuosine precursor transporter</fullName>
    </recommendedName>
</protein>
<keyword evidence="2" id="KW-0472">Membrane</keyword>
<dbReference type="RefSeq" id="WP_230383366.1">
    <property type="nucleotide sequence ID" value="NZ_CP038893.1"/>
</dbReference>
<sequence length="200" mass="22574">MNIISSLFRFSDTSDSIFSKNRKDTYKYSGLLLTIYISTVIITQVLAVRITSLAGVILPGGIFIFPLTFVINAVAGEVYGYSEPKKFIWLGFLSEIMFAGVTYAVTHMSYPSYFKESQAYNIVLDPAFRYAFSSLIGIFVGEFINIYILSKMKILMQGKNFLLRFLISNAIGQLFLSFIVDILIFFVKITVAQSLRAMEC</sequence>
<evidence type="ECO:0000256" key="2">
    <source>
        <dbReference type="SAM" id="Phobius"/>
    </source>
</evidence>
<keyword evidence="2" id="KW-1133">Transmembrane helix</keyword>
<dbReference type="EMBL" id="CP038908">
    <property type="protein sequence ID" value="QGO04929.1"/>
    <property type="molecule type" value="Genomic_DNA"/>
</dbReference>
<dbReference type="Proteomes" id="UP000422232">
    <property type="component" value="Chromosome"/>
</dbReference>
<name>A0A9Q6PRR7_PISSA</name>
<evidence type="ECO:0000256" key="1">
    <source>
        <dbReference type="NCBIfam" id="TIGR00697"/>
    </source>
</evidence>
<evidence type="ECO:0000313" key="4">
    <source>
        <dbReference type="Proteomes" id="UP000422232"/>
    </source>
</evidence>
<accession>A0A9Q6PRR7</accession>
<dbReference type="InterPro" id="IPR003744">
    <property type="entry name" value="YhhQ"/>
</dbReference>